<reference evidence="4" key="2">
    <citation type="submission" date="2020-09" db="EMBL/GenBank/DDBJ databases">
        <authorList>
            <person name="Luo X."/>
        </authorList>
    </citation>
    <scope>NUCLEOTIDE SEQUENCE</scope>
    <source>
        <strain evidence="4">TRM S81-3</strain>
    </source>
</reference>
<dbReference type="InterPro" id="IPR018951">
    <property type="entry name" value="Fumarase_C_C"/>
</dbReference>
<dbReference type="PRINTS" id="PR00145">
    <property type="entry name" value="ARGSUCLYASE"/>
</dbReference>
<evidence type="ECO:0000313" key="4">
    <source>
        <dbReference type="EMBL" id="MBD0421712.1"/>
    </source>
</evidence>
<dbReference type="Gene3D" id="1.10.275.10">
    <property type="entry name" value="Fumarase/aspartase (N-terminal domain)"/>
    <property type="match status" value="1"/>
</dbReference>
<dbReference type="CDD" id="cd01357">
    <property type="entry name" value="Aspartase"/>
    <property type="match status" value="1"/>
</dbReference>
<dbReference type="PANTHER" id="PTHR42696:SF2">
    <property type="entry name" value="ASPARTATE AMMONIA-LYASE"/>
    <property type="match status" value="1"/>
</dbReference>
<sequence length="480" mass="50288">MPLIPDPRHTARPDTGYRTEHDMLGDVAVPADAYYGAHTARAVANFPLTGETLAARPHLIGALAAVKHAAARANAEVGALDGARASAIADACAEIRDGALRDQFVVDLIQGGAGTSTNMNANEVIANRALELLGRSRGEYAVLHPLDHVNLGQSTNDVYPTAVKLALDAHIAELLVALAGLREAFAAKSAEFADVLKMGRTQLQDAVPMTLGQEFGAFAATLAEDEQRLAEARVLLHELNLGGTAIGTGLNARPGYRERAMEHLRRLTGIGTLQSPPDLIEATQDVGVFVQLSGVLKRIAVKLSKICNDLRLLSSGPQAGLGEINLPARQAGSSIMPGKVNPVIPEAVNQIAFEVMGNDVTVTLAAEGGQLQLNAFEPVIHRSLSAGLDHLTAGIGVLTEHCVRGITANRTRLAQTVAASTGLVTALGPALGYETACAIALEAHHTGRPALDLIRERELLTEAELRALTSPASLTGLPAL</sequence>
<dbReference type="PRINTS" id="PR00149">
    <property type="entry name" value="FUMRATELYASE"/>
</dbReference>
<dbReference type="RefSeq" id="WP_188182669.1">
    <property type="nucleotide sequence ID" value="NZ_JACVQF010000200.1"/>
</dbReference>
<dbReference type="NCBIfam" id="NF008909">
    <property type="entry name" value="PRK12273.1"/>
    <property type="match status" value="1"/>
</dbReference>
<feature type="domain" description="Fumarate lyase N-terminal" evidence="2">
    <location>
        <begin position="25"/>
        <end position="357"/>
    </location>
</feature>
<dbReference type="PANTHER" id="PTHR42696">
    <property type="entry name" value="ASPARTATE AMMONIA-LYASE"/>
    <property type="match status" value="1"/>
</dbReference>
<evidence type="ECO:0000259" key="2">
    <source>
        <dbReference type="Pfam" id="PF00206"/>
    </source>
</evidence>
<dbReference type="InterPro" id="IPR051546">
    <property type="entry name" value="Aspartate_Ammonia-Lyase"/>
</dbReference>
<evidence type="ECO:0000256" key="1">
    <source>
        <dbReference type="ARBA" id="ARBA00023239"/>
    </source>
</evidence>
<dbReference type="EMBL" id="JACVQF010000200">
    <property type="protein sequence ID" value="MBD0421712.1"/>
    <property type="molecule type" value="Genomic_DNA"/>
</dbReference>
<protein>
    <submittedName>
        <fullName evidence="4">Aspartate ammonia-lyase</fullName>
    </submittedName>
</protein>
<dbReference type="FunFam" id="1.20.200.10:FF:000001">
    <property type="entry name" value="Fumarate hydratase, mitochondrial"/>
    <property type="match status" value="1"/>
</dbReference>
<proteinExistence type="predicted"/>
<dbReference type="Pfam" id="PF00206">
    <property type="entry name" value="Lyase_1"/>
    <property type="match status" value="1"/>
</dbReference>
<dbReference type="GO" id="GO:0008797">
    <property type="term" value="F:aspartate ammonia-lyase activity"/>
    <property type="evidence" value="ECO:0007669"/>
    <property type="project" value="TreeGrafter"/>
</dbReference>
<keyword evidence="1" id="KW-0456">Lyase</keyword>
<name>A0A926L382_9ACTN</name>
<dbReference type="PROSITE" id="PS00163">
    <property type="entry name" value="FUMARATE_LYASES"/>
    <property type="match status" value="1"/>
</dbReference>
<dbReference type="Proteomes" id="UP000621210">
    <property type="component" value="Unassembled WGS sequence"/>
</dbReference>
<dbReference type="GO" id="GO:0006099">
    <property type="term" value="P:tricarboxylic acid cycle"/>
    <property type="evidence" value="ECO:0007669"/>
    <property type="project" value="InterPro"/>
</dbReference>
<dbReference type="InterPro" id="IPR020557">
    <property type="entry name" value="Fumarate_lyase_CS"/>
</dbReference>
<dbReference type="GO" id="GO:0006531">
    <property type="term" value="P:aspartate metabolic process"/>
    <property type="evidence" value="ECO:0007669"/>
    <property type="project" value="TreeGrafter"/>
</dbReference>
<organism evidence="4 5">
    <name type="scientific">Streptomyces griseicoloratus</name>
    <dbReference type="NCBI Taxonomy" id="2752516"/>
    <lineage>
        <taxon>Bacteria</taxon>
        <taxon>Bacillati</taxon>
        <taxon>Actinomycetota</taxon>
        <taxon>Actinomycetes</taxon>
        <taxon>Kitasatosporales</taxon>
        <taxon>Streptomycetaceae</taxon>
        <taxon>Streptomyces</taxon>
    </lineage>
</organism>
<reference evidence="4" key="1">
    <citation type="submission" date="2020-09" db="EMBL/GenBank/DDBJ databases">
        <title>Streptomyces grisecoloratus sp. nov., isolated from cotton soil.</title>
        <authorList>
            <person name="Xing L."/>
        </authorList>
    </citation>
    <scope>NUCLEOTIDE SEQUENCE</scope>
    <source>
        <strain evidence="4">TRM S81-3</strain>
    </source>
</reference>
<evidence type="ECO:0000259" key="3">
    <source>
        <dbReference type="Pfam" id="PF10415"/>
    </source>
</evidence>
<dbReference type="InterPro" id="IPR024083">
    <property type="entry name" value="Fumarase/histidase_N"/>
</dbReference>
<dbReference type="Gene3D" id="1.10.40.30">
    <property type="entry name" value="Fumarase/aspartase (C-terminal domain)"/>
    <property type="match status" value="1"/>
</dbReference>
<dbReference type="InterPro" id="IPR022761">
    <property type="entry name" value="Fumarate_lyase_N"/>
</dbReference>
<dbReference type="InterPro" id="IPR008948">
    <property type="entry name" value="L-Aspartase-like"/>
</dbReference>
<feature type="domain" description="Fumarase C C-terminal" evidence="3">
    <location>
        <begin position="423"/>
        <end position="476"/>
    </location>
</feature>
<dbReference type="GO" id="GO:0005829">
    <property type="term" value="C:cytosol"/>
    <property type="evidence" value="ECO:0007669"/>
    <property type="project" value="TreeGrafter"/>
</dbReference>
<dbReference type="FunFam" id="1.10.275.10:FF:000001">
    <property type="entry name" value="Fumarate hydratase, mitochondrial"/>
    <property type="match status" value="1"/>
</dbReference>
<keyword evidence="5" id="KW-1185">Reference proteome</keyword>
<dbReference type="Gene3D" id="1.20.200.10">
    <property type="entry name" value="Fumarase/aspartase (Central domain)"/>
    <property type="match status" value="1"/>
</dbReference>
<dbReference type="InterPro" id="IPR000362">
    <property type="entry name" value="Fumarate_lyase_fam"/>
</dbReference>
<dbReference type="AlphaFoldDB" id="A0A926L382"/>
<gene>
    <name evidence="4" type="ORF">H0H10_21585</name>
</gene>
<comment type="caution">
    <text evidence="4">The sequence shown here is derived from an EMBL/GenBank/DDBJ whole genome shotgun (WGS) entry which is preliminary data.</text>
</comment>
<accession>A0A926L382</accession>
<evidence type="ECO:0000313" key="5">
    <source>
        <dbReference type="Proteomes" id="UP000621210"/>
    </source>
</evidence>
<dbReference type="Pfam" id="PF10415">
    <property type="entry name" value="FumaraseC_C"/>
    <property type="match status" value="1"/>
</dbReference>
<dbReference type="SUPFAM" id="SSF48557">
    <property type="entry name" value="L-aspartase-like"/>
    <property type="match status" value="1"/>
</dbReference>